<keyword evidence="2" id="KW-1185">Reference proteome</keyword>
<gene>
    <name evidence="1" type="ORF">GSCOC_T00005967001</name>
</gene>
<protein>
    <submittedName>
        <fullName evidence="1">DH200=94 genomic scaffold, scaffold_227</fullName>
    </submittedName>
</protein>
<proteinExistence type="predicted"/>
<dbReference type="Proteomes" id="UP000295252">
    <property type="component" value="Unassembled WGS sequence"/>
</dbReference>
<evidence type="ECO:0000313" key="2">
    <source>
        <dbReference type="Proteomes" id="UP000295252"/>
    </source>
</evidence>
<dbReference type="AlphaFoldDB" id="A0A068VBX3"/>
<dbReference type="InParanoid" id="A0A068VBX3"/>
<organism evidence="1 2">
    <name type="scientific">Coffea canephora</name>
    <name type="common">Robusta coffee</name>
    <dbReference type="NCBI Taxonomy" id="49390"/>
    <lineage>
        <taxon>Eukaryota</taxon>
        <taxon>Viridiplantae</taxon>
        <taxon>Streptophyta</taxon>
        <taxon>Embryophyta</taxon>
        <taxon>Tracheophyta</taxon>
        <taxon>Spermatophyta</taxon>
        <taxon>Magnoliopsida</taxon>
        <taxon>eudicotyledons</taxon>
        <taxon>Gunneridae</taxon>
        <taxon>Pentapetalae</taxon>
        <taxon>asterids</taxon>
        <taxon>lamiids</taxon>
        <taxon>Gentianales</taxon>
        <taxon>Rubiaceae</taxon>
        <taxon>Ixoroideae</taxon>
        <taxon>Gardenieae complex</taxon>
        <taxon>Bertiereae - Coffeeae clade</taxon>
        <taxon>Coffeeae</taxon>
        <taxon>Coffea</taxon>
    </lineage>
</organism>
<evidence type="ECO:0000313" key="1">
    <source>
        <dbReference type="EMBL" id="CDP18340.1"/>
    </source>
</evidence>
<accession>A0A068VBX3</accession>
<dbReference type="Gramene" id="CDP18340">
    <property type="protein sequence ID" value="CDP18340"/>
    <property type="gene ID" value="GSCOC_T00005967001"/>
</dbReference>
<sequence>MNMDPLTFNFLWNRNTSFRVIQLSQFAASSSSFLSANSFLEFPRPTSETFCGTVTLVSGSSNFLNSQHLLPRFYPPTLSLNFRVLHQKTSGNYLFIYFKSIRGFHSHIRRQLVEWVEFNCLLDAYHLRRINSRSGVVQSFLCTQSACCNASKNLSPCDFLISLTFG</sequence>
<name>A0A068VBX3_COFCA</name>
<reference evidence="2" key="1">
    <citation type="journal article" date="2014" name="Science">
        <title>The coffee genome provides insight into the convergent evolution of caffeine biosynthesis.</title>
        <authorList>
            <person name="Denoeud F."/>
            <person name="Carretero-Paulet L."/>
            <person name="Dereeper A."/>
            <person name="Droc G."/>
            <person name="Guyot R."/>
            <person name="Pietrella M."/>
            <person name="Zheng C."/>
            <person name="Alberti A."/>
            <person name="Anthony F."/>
            <person name="Aprea G."/>
            <person name="Aury J.M."/>
            <person name="Bento P."/>
            <person name="Bernard M."/>
            <person name="Bocs S."/>
            <person name="Campa C."/>
            <person name="Cenci A."/>
            <person name="Combes M.C."/>
            <person name="Crouzillat D."/>
            <person name="Da Silva C."/>
            <person name="Daddiego L."/>
            <person name="De Bellis F."/>
            <person name="Dussert S."/>
            <person name="Garsmeur O."/>
            <person name="Gayraud T."/>
            <person name="Guignon V."/>
            <person name="Jahn K."/>
            <person name="Jamilloux V."/>
            <person name="Joet T."/>
            <person name="Labadie K."/>
            <person name="Lan T."/>
            <person name="Leclercq J."/>
            <person name="Lepelley M."/>
            <person name="Leroy T."/>
            <person name="Li L.T."/>
            <person name="Librado P."/>
            <person name="Lopez L."/>
            <person name="Munoz A."/>
            <person name="Noel B."/>
            <person name="Pallavicini A."/>
            <person name="Perrotta G."/>
            <person name="Poncet V."/>
            <person name="Pot D."/>
            <person name="Priyono X."/>
            <person name="Rigoreau M."/>
            <person name="Rouard M."/>
            <person name="Rozas J."/>
            <person name="Tranchant-Dubreuil C."/>
            <person name="VanBuren R."/>
            <person name="Zhang Q."/>
            <person name="Andrade A.C."/>
            <person name="Argout X."/>
            <person name="Bertrand B."/>
            <person name="de Kochko A."/>
            <person name="Graziosi G."/>
            <person name="Henry R.J."/>
            <person name="Jayarama X."/>
            <person name="Ming R."/>
            <person name="Nagai C."/>
            <person name="Rounsley S."/>
            <person name="Sankoff D."/>
            <person name="Giuliano G."/>
            <person name="Albert V.A."/>
            <person name="Wincker P."/>
            <person name="Lashermes P."/>
        </authorList>
    </citation>
    <scope>NUCLEOTIDE SEQUENCE [LARGE SCALE GENOMIC DNA]</scope>
    <source>
        <strain evidence="2">cv. DH200-94</strain>
    </source>
</reference>
<dbReference type="EMBL" id="HG739311">
    <property type="protein sequence ID" value="CDP18340.1"/>
    <property type="molecule type" value="Genomic_DNA"/>
</dbReference>